<keyword evidence="3 5" id="KW-0328">Glycosyltransferase</keyword>
<dbReference type="NCBIfam" id="TIGR01697">
    <property type="entry name" value="PNPH-PUNA-XAPA"/>
    <property type="match status" value="1"/>
</dbReference>
<dbReference type="EC" id="2.4.2.1" evidence="5"/>
<feature type="binding site" evidence="6">
    <location>
        <position position="195"/>
    </location>
    <ligand>
        <name>a purine D-ribonucleoside</name>
        <dbReference type="ChEBI" id="CHEBI:142355"/>
    </ligand>
</feature>
<keyword evidence="9" id="KW-1185">Reference proteome</keyword>
<evidence type="ECO:0000313" key="8">
    <source>
        <dbReference type="EMBL" id="CCO22154.1"/>
    </source>
</evidence>
<name>L0R642_9BACT</name>
<feature type="binding site" evidence="6">
    <location>
        <position position="237"/>
    </location>
    <ligand>
        <name>a purine D-ribonucleoside</name>
        <dbReference type="ChEBI" id="CHEBI:142355"/>
    </ligand>
</feature>
<dbReference type="eggNOG" id="COG0005">
    <property type="taxonomic scope" value="Bacteria"/>
</dbReference>
<evidence type="ECO:0000256" key="3">
    <source>
        <dbReference type="ARBA" id="ARBA00022676"/>
    </source>
</evidence>
<gene>
    <name evidence="8" type="primary">punA</name>
    <name evidence="8" type="ORF">DESAM_10173</name>
</gene>
<dbReference type="PANTHER" id="PTHR11904:SF9">
    <property type="entry name" value="PURINE NUCLEOSIDE PHOSPHORYLASE-RELATED"/>
    <property type="match status" value="1"/>
</dbReference>
<accession>L0R642</accession>
<comment type="function">
    <text evidence="5">The purine nucleoside phosphorylases catalyze the phosphorolytic breakdown of the N-glycosidic bond in the beta-(deoxy)ribonucleoside molecules, with the formation of the corresponding free purine bases and pentose-1-phosphate.</text>
</comment>
<evidence type="ECO:0000313" key="9">
    <source>
        <dbReference type="Proteomes" id="UP000010808"/>
    </source>
</evidence>
<keyword evidence="4 5" id="KW-0808">Transferase</keyword>
<feature type="binding site" evidence="6">
    <location>
        <position position="214"/>
    </location>
    <ligand>
        <name>phosphate</name>
        <dbReference type="ChEBI" id="CHEBI:43474"/>
    </ligand>
</feature>
<comment type="pathway">
    <text evidence="1 5">Purine metabolism; purine nucleoside salvage.</text>
</comment>
<organism evidence="8 9">
    <name type="scientific">Maridesulfovibrio hydrothermalis AM13 = DSM 14728</name>
    <dbReference type="NCBI Taxonomy" id="1121451"/>
    <lineage>
        <taxon>Bacteria</taxon>
        <taxon>Pseudomonadati</taxon>
        <taxon>Thermodesulfobacteriota</taxon>
        <taxon>Desulfovibrionia</taxon>
        <taxon>Desulfovibrionales</taxon>
        <taxon>Desulfovibrionaceae</taxon>
        <taxon>Maridesulfovibrio</taxon>
    </lineage>
</organism>
<dbReference type="GO" id="GO:0005737">
    <property type="term" value="C:cytoplasm"/>
    <property type="evidence" value="ECO:0007669"/>
    <property type="project" value="TreeGrafter"/>
</dbReference>
<evidence type="ECO:0000256" key="1">
    <source>
        <dbReference type="ARBA" id="ARBA00005058"/>
    </source>
</evidence>
<dbReference type="PATRIC" id="fig|1121451.3.peg.161"/>
<dbReference type="GO" id="GO:0004731">
    <property type="term" value="F:purine-nucleoside phosphorylase activity"/>
    <property type="evidence" value="ECO:0007669"/>
    <property type="project" value="UniProtKB-EC"/>
</dbReference>
<dbReference type="Gene3D" id="3.40.50.1580">
    <property type="entry name" value="Nucleoside phosphorylase domain"/>
    <property type="match status" value="1"/>
</dbReference>
<feature type="binding site" evidence="6">
    <location>
        <position position="63"/>
    </location>
    <ligand>
        <name>phosphate</name>
        <dbReference type="ChEBI" id="CHEBI:43474"/>
    </ligand>
</feature>
<dbReference type="KEGG" id="dhy:DESAM_10173"/>
<dbReference type="HOGENOM" id="CLU_054456_1_0_7"/>
<dbReference type="UniPathway" id="UPA00606"/>
<dbReference type="EMBL" id="FO203522">
    <property type="protein sequence ID" value="CCO22154.1"/>
    <property type="molecule type" value="Genomic_DNA"/>
</dbReference>
<dbReference type="OrthoDB" id="1523230at2"/>
<dbReference type="Proteomes" id="UP000010808">
    <property type="component" value="Chromosome"/>
</dbReference>
<evidence type="ECO:0000259" key="7">
    <source>
        <dbReference type="Pfam" id="PF01048"/>
    </source>
</evidence>
<feature type="binding site" evidence="6">
    <location>
        <position position="32"/>
    </location>
    <ligand>
        <name>phosphate</name>
        <dbReference type="ChEBI" id="CHEBI:43474"/>
    </ligand>
</feature>
<dbReference type="RefSeq" id="WP_015334764.1">
    <property type="nucleotide sequence ID" value="NC_020055.1"/>
</dbReference>
<dbReference type="PIRSF" id="PIRSF000477">
    <property type="entry name" value="PurNPase"/>
    <property type="match status" value="1"/>
</dbReference>
<evidence type="ECO:0000256" key="2">
    <source>
        <dbReference type="ARBA" id="ARBA00006751"/>
    </source>
</evidence>
<reference evidence="8 9" key="1">
    <citation type="submission" date="2012-10" db="EMBL/GenBank/DDBJ databases">
        <authorList>
            <person name="Genoscope - CEA"/>
        </authorList>
    </citation>
    <scope>NUCLEOTIDE SEQUENCE [LARGE SCALE GENOMIC DNA]</scope>
    <source>
        <strain evidence="9">AM13 / DSM 14728</strain>
    </source>
</reference>
<dbReference type="STRING" id="1121451.DESAM_10173"/>
<comment type="similarity">
    <text evidence="2 5">Belongs to the PNP/MTAP phosphorylase family.</text>
</comment>
<dbReference type="SUPFAM" id="SSF53167">
    <property type="entry name" value="Purine and uridine phosphorylases"/>
    <property type="match status" value="1"/>
</dbReference>
<feature type="binding site" evidence="6">
    <location>
        <position position="115"/>
    </location>
    <ligand>
        <name>phosphate</name>
        <dbReference type="ChEBI" id="CHEBI:43474"/>
    </ligand>
</feature>
<dbReference type="AlphaFoldDB" id="L0R642"/>
<dbReference type="GO" id="GO:0009116">
    <property type="term" value="P:nucleoside metabolic process"/>
    <property type="evidence" value="ECO:0007669"/>
    <property type="project" value="InterPro"/>
</dbReference>
<dbReference type="InterPro" id="IPR011270">
    <property type="entry name" value="Pur_Nuc_Pase_Ino/Guo-sp"/>
</dbReference>
<dbReference type="PANTHER" id="PTHR11904">
    <property type="entry name" value="METHYLTHIOADENOSINE/PURINE NUCLEOSIDE PHOSPHORYLASE"/>
    <property type="match status" value="1"/>
</dbReference>
<dbReference type="InterPro" id="IPR035994">
    <property type="entry name" value="Nucleoside_phosphorylase_sf"/>
</dbReference>
<evidence type="ECO:0000256" key="4">
    <source>
        <dbReference type="ARBA" id="ARBA00022679"/>
    </source>
</evidence>
<protein>
    <recommendedName>
        <fullName evidence="5">Purine nucleoside phosphorylase</fullName>
        <ecNumber evidence="5">2.4.2.1</ecNumber>
    </recommendedName>
    <alternativeName>
        <fullName evidence="5">Inosine-guanosine phosphorylase</fullName>
    </alternativeName>
</protein>
<evidence type="ECO:0000256" key="6">
    <source>
        <dbReference type="PIRSR" id="PIRSR000477-2"/>
    </source>
</evidence>
<dbReference type="InterPro" id="IPR011268">
    <property type="entry name" value="Purine_phosphorylase"/>
</dbReference>
<dbReference type="Pfam" id="PF01048">
    <property type="entry name" value="PNP_UDP_1"/>
    <property type="match status" value="1"/>
</dbReference>
<proteinExistence type="inferred from homology"/>
<sequence>MTSPESIIVISRHILEKIDNFQVGTIGIILGSGLGEAITKLDKAIEIPYSEIPGFPQSTVKGHSGSLIYGFMQEKPILVFSGRFHIYEGYTAAEACTTVRVMGELGIKTIFITNAAGALNPRYDAGDLMLITDHINFTGHSPLTGPNHDQWGLRFPDMSKVYCEKLQAVALESARATAVRLERGVYVQVSGPNLETPAETRMLKMIGADAVGMSTAIEAVAAVHMGIKVMGIACLTNKNLPDCMAETTHEAVIEQAAKSSAAMSVLIKDIITRLN</sequence>
<dbReference type="CDD" id="cd09009">
    <property type="entry name" value="PNP-EcPNPII_like"/>
    <property type="match status" value="1"/>
</dbReference>
<dbReference type="InterPro" id="IPR000845">
    <property type="entry name" value="Nucleoside_phosphorylase_d"/>
</dbReference>
<feature type="domain" description="Nucleoside phosphorylase" evidence="7">
    <location>
        <begin position="25"/>
        <end position="271"/>
    </location>
</feature>
<dbReference type="NCBIfam" id="NF006054">
    <property type="entry name" value="PRK08202.1"/>
    <property type="match status" value="1"/>
</dbReference>
<feature type="binding site" evidence="6">
    <location>
        <begin position="83"/>
        <end position="85"/>
    </location>
    <ligand>
        <name>phosphate</name>
        <dbReference type="ChEBI" id="CHEBI:43474"/>
    </ligand>
</feature>
<evidence type="ECO:0000256" key="5">
    <source>
        <dbReference type="PIRNR" id="PIRNR000477"/>
    </source>
</evidence>
<dbReference type="NCBIfam" id="TIGR01700">
    <property type="entry name" value="PNPH"/>
    <property type="match status" value="1"/>
</dbReference>